<evidence type="ECO:0000313" key="2">
    <source>
        <dbReference type="Proteomes" id="UP000675881"/>
    </source>
</evidence>
<accession>A0A7R8D3L7</accession>
<protein>
    <submittedName>
        <fullName evidence="1">(salmon louse) hypothetical protein</fullName>
    </submittedName>
</protein>
<reference evidence="1" key="1">
    <citation type="submission" date="2021-02" db="EMBL/GenBank/DDBJ databases">
        <authorList>
            <person name="Bekaert M."/>
        </authorList>
    </citation>
    <scope>NUCLEOTIDE SEQUENCE</scope>
    <source>
        <strain evidence="1">IoA-00</strain>
    </source>
</reference>
<proteinExistence type="predicted"/>
<dbReference type="AlphaFoldDB" id="A0A7R8D3L7"/>
<evidence type="ECO:0000313" key="1">
    <source>
        <dbReference type="EMBL" id="CAF3017860.1"/>
    </source>
</evidence>
<gene>
    <name evidence="1" type="ORF">LSAA_13665</name>
</gene>
<keyword evidence="2" id="KW-1185">Reference proteome</keyword>
<name>A0A7R8D3L7_LEPSM</name>
<sequence length="163" mass="18840">MGTSTLLRDSNVCLCRYHENIYLSLKYVQRHVPHILLKSSNEFVRASWREDTSENHLDCLGDGQGRAGKCPKDWNTRRCTTSSHEQCTTISQQLFFFQTKTKSDFLEKKKTAQAVVDSVIQQMDFAENYTAAYKDEIQFAHWNQNRCPSSPLMPGLTGIHRYL</sequence>
<dbReference type="EMBL" id="HG994587">
    <property type="protein sequence ID" value="CAF3017860.1"/>
    <property type="molecule type" value="Genomic_DNA"/>
</dbReference>
<organism evidence="1 2">
    <name type="scientific">Lepeophtheirus salmonis</name>
    <name type="common">Salmon louse</name>
    <name type="synonym">Caligus salmonis</name>
    <dbReference type="NCBI Taxonomy" id="72036"/>
    <lineage>
        <taxon>Eukaryota</taxon>
        <taxon>Metazoa</taxon>
        <taxon>Ecdysozoa</taxon>
        <taxon>Arthropoda</taxon>
        <taxon>Crustacea</taxon>
        <taxon>Multicrustacea</taxon>
        <taxon>Hexanauplia</taxon>
        <taxon>Copepoda</taxon>
        <taxon>Siphonostomatoida</taxon>
        <taxon>Caligidae</taxon>
        <taxon>Lepeophtheirus</taxon>
    </lineage>
</organism>
<dbReference type="Proteomes" id="UP000675881">
    <property type="component" value="Chromosome 8"/>
</dbReference>